<reference evidence="3 4" key="1">
    <citation type="submission" date="2019-11" db="EMBL/GenBank/DDBJ databases">
        <authorList>
            <person name="An D."/>
        </authorList>
    </citation>
    <scope>NUCLEOTIDE SEQUENCE [LARGE SCALE GENOMIC DNA]</scope>
    <source>
        <strain evidence="3 4">YIM 103518</strain>
    </source>
</reference>
<feature type="domain" description="Phosphoethanolamine transferase N-terminal" evidence="2">
    <location>
        <begin position="66"/>
        <end position="158"/>
    </location>
</feature>
<dbReference type="InterPro" id="IPR012549">
    <property type="entry name" value="EptA-like_N"/>
</dbReference>
<comment type="caution">
    <text evidence="3">The sequence shown here is derived from an EMBL/GenBank/DDBJ whole genome shotgun (WGS) entry which is preliminary data.</text>
</comment>
<evidence type="ECO:0000256" key="1">
    <source>
        <dbReference type="SAM" id="Phobius"/>
    </source>
</evidence>
<keyword evidence="1" id="KW-0472">Membrane</keyword>
<sequence>MQNLKAKLSQLRNKIKPISLGQFNLLIALWLGIILNIGFYEKVNELTPYQGFKAGLFVIATICIVIAFYNLVMQLFAWKWTAKVFAIILIVIGGFSSYFVNSLGIVITSDQVQNMMQTDIKEVNDLLSPQLLTWMSGAIVLPVFAILLVSLKDETALKINVVPLIRPLNSVL</sequence>
<accession>A0A6L6GFR1</accession>
<gene>
    <name evidence="3" type="ORF">GIX10_07945</name>
</gene>
<feature type="transmembrane region" description="Helical" evidence="1">
    <location>
        <begin position="21"/>
        <end position="40"/>
    </location>
</feature>
<feature type="transmembrane region" description="Helical" evidence="1">
    <location>
        <begin position="52"/>
        <end position="72"/>
    </location>
</feature>
<name>A0A6L6GFR1_9GAMM</name>
<dbReference type="GO" id="GO:0016776">
    <property type="term" value="F:phosphotransferase activity, phosphate group as acceptor"/>
    <property type="evidence" value="ECO:0007669"/>
    <property type="project" value="TreeGrafter"/>
</dbReference>
<dbReference type="Proteomes" id="UP000473854">
    <property type="component" value="Unassembled WGS sequence"/>
</dbReference>
<dbReference type="GO" id="GO:0009244">
    <property type="term" value="P:lipopolysaccharide core region biosynthetic process"/>
    <property type="evidence" value="ECO:0007669"/>
    <property type="project" value="TreeGrafter"/>
</dbReference>
<feature type="transmembrane region" description="Helical" evidence="1">
    <location>
        <begin position="131"/>
        <end position="151"/>
    </location>
</feature>
<dbReference type="Pfam" id="PF08019">
    <property type="entry name" value="EptA_B_N"/>
    <property type="match status" value="1"/>
</dbReference>
<organism evidence="3 4">
    <name type="scientific">Acinetobacter faecalis</name>
    <dbReference type="NCBI Taxonomy" id="2665161"/>
    <lineage>
        <taxon>Bacteria</taxon>
        <taxon>Pseudomonadati</taxon>
        <taxon>Pseudomonadota</taxon>
        <taxon>Gammaproteobacteria</taxon>
        <taxon>Moraxellales</taxon>
        <taxon>Moraxellaceae</taxon>
        <taxon>Acinetobacter</taxon>
    </lineage>
</organism>
<dbReference type="PANTHER" id="PTHR30443">
    <property type="entry name" value="INNER MEMBRANE PROTEIN"/>
    <property type="match status" value="1"/>
</dbReference>
<protein>
    <submittedName>
        <fullName evidence="3">DUF1705 domain-containing protein</fullName>
    </submittedName>
</protein>
<dbReference type="GO" id="GO:0005886">
    <property type="term" value="C:plasma membrane"/>
    <property type="evidence" value="ECO:0007669"/>
    <property type="project" value="UniProtKB-SubCell"/>
</dbReference>
<keyword evidence="1" id="KW-0812">Transmembrane</keyword>
<evidence type="ECO:0000259" key="2">
    <source>
        <dbReference type="Pfam" id="PF08019"/>
    </source>
</evidence>
<dbReference type="RefSeq" id="WP_154772961.1">
    <property type="nucleotide sequence ID" value="NZ_JAXHPP010000046.1"/>
</dbReference>
<proteinExistence type="predicted"/>
<dbReference type="EMBL" id="WLYL01000021">
    <property type="protein sequence ID" value="MTD11358.1"/>
    <property type="molecule type" value="Genomic_DNA"/>
</dbReference>
<dbReference type="InterPro" id="IPR040423">
    <property type="entry name" value="PEA_transferase"/>
</dbReference>
<dbReference type="AlphaFoldDB" id="A0A6L6GFR1"/>
<evidence type="ECO:0000313" key="3">
    <source>
        <dbReference type="EMBL" id="MTD11358.1"/>
    </source>
</evidence>
<feature type="transmembrane region" description="Helical" evidence="1">
    <location>
        <begin position="84"/>
        <end position="107"/>
    </location>
</feature>
<evidence type="ECO:0000313" key="4">
    <source>
        <dbReference type="Proteomes" id="UP000473854"/>
    </source>
</evidence>
<keyword evidence="1" id="KW-1133">Transmembrane helix</keyword>
<dbReference type="PANTHER" id="PTHR30443:SF0">
    <property type="entry name" value="PHOSPHOETHANOLAMINE TRANSFERASE EPTA"/>
    <property type="match status" value="1"/>
</dbReference>